<name>A0A9P6ARV8_9AGAM</name>
<comment type="caution">
    <text evidence="5">The sequence shown here is derived from an EMBL/GenBank/DDBJ whole genome shotgun (WGS) entry which is preliminary data.</text>
</comment>
<dbReference type="Proteomes" id="UP000886523">
    <property type="component" value="Unassembled WGS sequence"/>
</dbReference>
<evidence type="ECO:0000256" key="3">
    <source>
        <dbReference type="ARBA" id="ARBA00023274"/>
    </source>
</evidence>
<evidence type="ECO:0000313" key="5">
    <source>
        <dbReference type="EMBL" id="KAF9509746.1"/>
    </source>
</evidence>
<dbReference type="GO" id="GO:0003735">
    <property type="term" value="F:structural constituent of ribosome"/>
    <property type="evidence" value="ECO:0007669"/>
    <property type="project" value="InterPro"/>
</dbReference>
<dbReference type="AlphaFoldDB" id="A0A9P6ARV8"/>
<protein>
    <recommendedName>
        <fullName evidence="7">60S ribosomal protein L38</fullName>
    </recommendedName>
</protein>
<keyword evidence="2 4" id="KW-0689">Ribosomal protein</keyword>
<evidence type="ECO:0000256" key="1">
    <source>
        <dbReference type="ARBA" id="ARBA00007803"/>
    </source>
</evidence>
<dbReference type="GO" id="GO:0006412">
    <property type="term" value="P:translation"/>
    <property type="evidence" value="ECO:0007669"/>
    <property type="project" value="InterPro"/>
</dbReference>
<keyword evidence="6" id="KW-1185">Reference proteome</keyword>
<proteinExistence type="inferred from homology"/>
<dbReference type="Pfam" id="PF01781">
    <property type="entry name" value="Ribosomal_L38e"/>
    <property type="match status" value="1"/>
</dbReference>
<dbReference type="Gene3D" id="3.30.720.90">
    <property type="match status" value="1"/>
</dbReference>
<dbReference type="PANTHER" id="PTHR10965">
    <property type="entry name" value="60S RIBOSOMAL PROTEIN L38"/>
    <property type="match status" value="1"/>
</dbReference>
<dbReference type="GO" id="GO:0022625">
    <property type="term" value="C:cytosolic large ribosomal subunit"/>
    <property type="evidence" value="ECO:0007669"/>
    <property type="project" value="TreeGrafter"/>
</dbReference>
<dbReference type="EMBL" id="MU129029">
    <property type="protein sequence ID" value="KAF9509746.1"/>
    <property type="molecule type" value="Genomic_DNA"/>
</dbReference>
<organism evidence="5 6">
    <name type="scientific">Hydnum rufescens UP504</name>
    <dbReference type="NCBI Taxonomy" id="1448309"/>
    <lineage>
        <taxon>Eukaryota</taxon>
        <taxon>Fungi</taxon>
        <taxon>Dikarya</taxon>
        <taxon>Basidiomycota</taxon>
        <taxon>Agaricomycotina</taxon>
        <taxon>Agaricomycetes</taxon>
        <taxon>Cantharellales</taxon>
        <taxon>Hydnaceae</taxon>
        <taxon>Hydnum</taxon>
    </lineage>
</organism>
<evidence type="ECO:0008006" key="7">
    <source>
        <dbReference type="Google" id="ProtNLM"/>
    </source>
</evidence>
<dbReference type="InterPro" id="IPR038464">
    <property type="entry name" value="Ribosomal_eL38_sf"/>
</dbReference>
<dbReference type="FunFam" id="3.30.720.90:FF:000001">
    <property type="entry name" value="60S ribosomal protein L38"/>
    <property type="match status" value="1"/>
</dbReference>
<evidence type="ECO:0000256" key="2">
    <source>
        <dbReference type="ARBA" id="ARBA00022980"/>
    </source>
</evidence>
<dbReference type="PANTHER" id="PTHR10965:SF0">
    <property type="entry name" value="LARGE RIBOSOMAL SUBUNIT PROTEIN EL38"/>
    <property type="match status" value="1"/>
</dbReference>
<keyword evidence="3 4" id="KW-0687">Ribonucleoprotein</keyword>
<accession>A0A9P6ARV8</accession>
<evidence type="ECO:0000256" key="4">
    <source>
        <dbReference type="RuleBase" id="RU003445"/>
    </source>
</evidence>
<dbReference type="InterPro" id="IPR002675">
    <property type="entry name" value="Ribosomal_eL38"/>
</dbReference>
<gene>
    <name evidence="5" type="ORF">BS47DRAFT_1348786</name>
</gene>
<evidence type="ECO:0000313" key="6">
    <source>
        <dbReference type="Proteomes" id="UP000886523"/>
    </source>
</evidence>
<reference evidence="5" key="1">
    <citation type="journal article" date="2020" name="Nat. Commun.">
        <title>Large-scale genome sequencing of mycorrhizal fungi provides insights into the early evolution of symbiotic traits.</title>
        <authorList>
            <person name="Miyauchi S."/>
            <person name="Kiss E."/>
            <person name="Kuo A."/>
            <person name="Drula E."/>
            <person name="Kohler A."/>
            <person name="Sanchez-Garcia M."/>
            <person name="Morin E."/>
            <person name="Andreopoulos B."/>
            <person name="Barry K.W."/>
            <person name="Bonito G."/>
            <person name="Buee M."/>
            <person name="Carver A."/>
            <person name="Chen C."/>
            <person name="Cichocki N."/>
            <person name="Clum A."/>
            <person name="Culley D."/>
            <person name="Crous P.W."/>
            <person name="Fauchery L."/>
            <person name="Girlanda M."/>
            <person name="Hayes R.D."/>
            <person name="Keri Z."/>
            <person name="LaButti K."/>
            <person name="Lipzen A."/>
            <person name="Lombard V."/>
            <person name="Magnuson J."/>
            <person name="Maillard F."/>
            <person name="Murat C."/>
            <person name="Nolan M."/>
            <person name="Ohm R.A."/>
            <person name="Pangilinan J."/>
            <person name="Pereira M.F."/>
            <person name="Perotto S."/>
            <person name="Peter M."/>
            <person name="Pfister S."/>
            <person name="Riley R."/>
            <person name="Sitrit Y."/>
            <person name="Stielow J.B."/>
            <person name="Szollosi G."/>
            <person name="Zifcakova L."/>
            <person name="Stursova M."/>
            <person name="Spatafora J.W."/>
            <person name="Tedersoo L."/>
            <person name="Vaario L.M."/>
            <person name="Yamada A."/>
            <person name="Yan M."/>
            <person name="Wang P."/>
            <person name="Xu J."/>
            <person name="Bruns T."/>
            <person name="Baldrian P."/>
            <person name="Vilgalys R."/>
            <person name="Dunand C."/>
            <person name="Henrissat B."/>
            <person name="Grigoriev I.V."/>
            <person name="Hibbett D."/>
            <person name="Nagy L.G."/>
            <person name="Martin F.M."/>
        </authorList>
    </citation>
    <scope>NUCLEOTIDE SEQUENCE</scope>
    <source>
        <strain evidence="5">UP504</strain>
    </source>
</reference>
<sequence>MPKEIRDIKEFIAIARRKDAKSVRIKRAAASKKPGAKAPIKLKLRCSRYLYTLVLDDAEKAEKLKSSLPPGLNVQDLSAKVEAKK</sequence>
<dbReference type="OrthoDB" id="10250488at2759"/>
<dbReference type="GO" id="GO:0022618">
    <property type="term" value="P:protein-RNA complex assembly"/>
    <property type="evidence" value="ECO:0007669"/>
    <property type="project" value="TreeGrafter"/>
</dbReference>
<comment type="similarity">
    <text evidence="1 4">Belongs to the eukaryotic ribosomal protein eL38 family.</text>
</comment>